<reference evidence="2" key="1">
    <citation type="journal article" date="2023" name="bioRxiv">
        <title>Improved chromosome-level genome assembly for marigold (Tagetes erecta).</title>
        <authorList>
            <person name="Jiang F."/>
            <person name="Yuan L."/>
            <person name="Wang S."/>
            <person name="Wang H."/>
            <person name="Xu D."/>
            <person name="Wang A."/>
            <person name="Fan W."/>
        </authorList>
    </citation>
    <scope>NUCLEOTIDE SEQUENCE</scope>
    <source>
        <strain evidence="2">WSJ</strain>
        <tissue evidence="2">Leaf</tissue>
    </source>
</reference>
<dbReference type="AlphaFoldDB" id="A0AAD8NST7"/>
<organism evidence="2 3">
    <name type="scientific">Tagetes erecta</name>
    <name type="common">African marigold</name>
    <dbReference type="NCBI Taxonomy" id="13708"/>
    <lineage>
        <taxon>Eukaryota</taxon>
        <taxon>Viridiplantae</taxon>
        <taxon>Streptophyta</taxon>
        <taxon>Embryophyta</taxon>
        <taxon>Tracheophyta</taxon>
        <taxon>Spermatophyta</taxon>
        <taxon>Magnoliopsida</taxon>
        <taxon>eudicotyledons</taxon>
        <taxon>Gunneridae</taxon>
        <taxon>Pentapetalae</taxon>
        <taxon>asterids</taxon>
        <taxon>campanulids</taxon>
        <taxon>Asterales</taxon>
        <taxon>Asteraceae</taxon>
        <taxon>Asteroideae</taxon>
        <taxon>Heliantheae alliance</taxon>
        <taxon>Tageteae</taxon>
        <taxon>Tagetes</taxon>
    </lineage>
</organism>
<evidence type="ECO:0000313" key="3">
    <source>
        <dbReference type="Proteomes" id="UP001229421"/>
    </source>
</evidence>
<keyword evidence="1" id="KW-0175">Coiled coil</keyword>
<evidence type="ECO:0000256" key="1">
    <source>
        <dbReference type="SAM" id="Coils"/>
    </source>
</evidence>
<name>A0AAD8NST7_TARER</name>
<feature type="coiled-coil region" evidence="1">
    <location>
        <begin position="91"/>
        <end position="125"/>
    </location>
</feature>
<evidence type="ECO:0000313" key="2">
    <source>
        <dbReference type="EMBL" id="KAK1426960.1"/>
    </source>
</evidence>
<keyword evidence="3" id="KW-1185">Reference proteome</keyword>
<protein>
    <submittedName>
        <fullName evidence="2">Uncharacterized protein</fullName>
    </submittedName>
</protein>
<dbReference type="Pfam" id="PF05340">
    <property type="entry name" value="DUF740"/>
    <property type="match status" value="2"/>
</dbReference>
<proteinExistence type="predicted"/>
<sequence>MNPVTYLPPPALPELRRSKSLSAAKNKELGLGFFTGVLHSPNTPSSLFSTDDENILRHQTTASSGDALETNEQEEDNVFNHEHDEIRVSEEDEEMQNLNDLENEIVEMEAKIDSIVDNLKSINQQIDLDVNSKKPSLSNFWRKKLQNLRKWRRKRVNGNGVVSTLSPEKRGSRRHRETQSEIGEYGFGRGSCDLGPRFSLDAGRVSFEDPRGSWDGYVIGRSFPKLPPIVGDVKVSGGCVKTSEYYLNAFSKRMKGVDRSNSVPTMAGSVVDDVRLSNSKVSPGCIGYDHRLKFRSIGGEQELEMGGDDKEVKKQRWWNRKLWRFVNRTKKG</sequence>
<comment type="caution">
    <text evidence="2">The sequence shown here is derived from an EMBL/GenBank/DDBJ whole genome shotgun (WGS) entry which is preliminary data.</text>
</comment>
<dbReference type="PANTHER" id="PTHR31659:SF9">
    <property type="entry name" value="PROTEIN: UPF0503-LIKE PROTEIN, PUTATIVE (DUF740)-RELATED"/>
    <property type="match status" value="1"/>
</dbReference>
<accession>A0AAD8NST7</accession>
<dbReference type="Proteomes" id="UP001229421">
    <property type="component" value="Unassembled WGS sequence"/>
</dbReference>
<dbReference type="EMBL" id="JAUHHV010000004">
    <property type="protein sequence ID" value="KAK1426960.1"/>
    <property type="molecule type" value="Genomic_DNA"/>
</dbReference>
<dbReference type="InterPro" id="IPR008004">
    <property type="entry name" value="OCTOPUS-like"/>
</dbReference>
<dbReference type="PANTHER" id="PTHR31659">
    <property type="entry name" value="PROTEIN: UPF0503-LIKE PROTEIN, PUTATIVE (DUF740)-RELATED"/>
    <property type="match status" value="1"/>
</dbReference>
<gene>
    <name evidence="2" type="ORF">QVD17_15642</name>
</gene>
<dbReference type="GO" id="GO:0005886">
    <property type="term" value="C:plasma membrane"/>
    <property type="evidence" value="ECO:0007669"/>
    <property type="project" value="TreeGrafter"/>
</dbReference>